<evidence type="ECO:0000313" key="3">
    <source>
        <dbReference type="EMBL" id="CAL4114077.1"/>
    </source>
</evidence>
<evidence type="ECO:0000313" key="4">
    <source>
        <dbReference type="Proteomes" id="UP001497623"/>
    </source>
</evidence>
<evidence type="ECO:0000256" key="2">
    <source>
        <dbReference type="SAM" id="Phobius"/>
    </source>
</evidence>
<dbReference type="EMBL" id="CAXKWB010015555">
    <property type="protein sequence ID" value="CAL4114077.1"/>
    <property type="molecule type" value="Genomic_DNA"/>
</dbReference>
<organism evidence="3 4">
    <name type="scientific">Meganyctiphanes norvegica</name>
    <name type="common">Northern krill</name>
    <name type="synonym">Thysanopoda norvegica</name>
    <dbReference type="NCBI Taxonomy" id="48144"/>
    <lineage>
        <taxon>Eukaryota</taxon>
        <taxon>Metazoa</taxon>
        <taxon>Ecdysozoa</taxon>
        <taxon>Arthropoda</taxon>
        <taxon>Crustacea</taxon>
        <taxon>Multicrustacea</taxon>
        <taxon>Malacostraca</taxon>
        <taxon>Eumalacostraca</taxon>
        <taxon>Eucarida</taxon>
        <taxon>Euphausiacea</taxon>
        <taxon>Euphausiidae</taxon>
        <taxon>Meganyctiphanes</taxon>
    </lineage>
</organism>
<keyword evidence="4" id="KW-1185">Reference proteome</keyword>
<feature type="compositionally biased region" description="Low complexity" evidence="1">
    <location>
        <begin position="105"/>
        <end position="116"/>
    </location>
</feature>
<evidence type="ECO:0000256" key="1">
    <source>
        <dbReference type="SAM" id="MobiDB-lite"/>
    </source>
</evidence>
<accession>A0AAV2R8B8</accession>
<comment type="caution">
    <text evidence="3">The sequence shown here is derived from an EMBL/GenBank/DDBJ whole genome shotgun (WGS) entry which is preliminary data.</text>
</comment>
<feature type="transmembrane region" description="Helical" evidence="2">
    <location>
        <begin position="30"/>
        <end position="48"/>
    </location>
</feature>
<proteinExistence type="predicted"/>
<dbReference type="Proteomes" id="UP001497623">
    <property type="component" value="Unassembled WGS sequence"/>
</dbReference>
<name>A0AAV2R8B8_MEGNR</name>
<sequence length="367" mass="41383">LVSTNQLCIYSIYIYFEIGIMKECKKVSCFRSLIAASLILVALAVLNLQLIKNRLKRYNEISFSLSSNGPSQNVPCIDSNGELFMTKNNYLQQLINPKSSHCTSDEISSSLSVTSSKKTKEGLPPENVHGSSQNELCVDGNSTATGRFCLSRNKIFVGFNWKWDVGLCKSMEELFGHATVVDFGAGLGHYGRCLQRIKENVVHSDDPKEMRYLSTIYKQAMEVSTLYARPRVIKSWKGYDGAENIDNISSGFIKYLNLSEEVDLNERWDWAISLEVGEYIPAANEDIYFDNVARHACKGIVLSWAVPGQPGQGSINHRFNGDVIEQLKKRGFRHALDEQSDIRQVVMLPHSVNTLMVFRAEDQNRCR</sequence>
<feature type="non-terminal residue" evidence="3">
    <location>
        <position position="1"/>
    </location>
</feature>
<gene>
    <name evidence="3" type="ORF">MNOR_LOCUS20269</name>
</gene>
<reference evidence="3 4" key="1">
    <citation type="submission" date="2024-05" db="EMBL/GenBank/DDBJ databases">
        <authorList>
            <person name="Wallberg A."/>
        </authorList>
    </citation>
    <scope>NUCLEOTIDE SEQUENCE [LARGE SCALE GENOMIC DNA]</scope>
</reference>
<protein>
    <recommendedName>
        <fullName evidence="5">Methyltransferase</fullName>
    </recommendedName>
</protein>
<keyword evidence="2" id="KW-0472">Membrane</keyword>
<dbReference type="AlphaFoldDB" id="A0AAV2R8B8"/>
<keyword evidence="2" id="KW-0812">Transmembrane</keyword>
<evidence type="ECO:0008006" key="5">
    <source>
        <dbReference type="Google" id="ProtNLM"/>
    </source>
</evidence>
<feature type="region of interest" description="Disordered" evidence="1">
    <location>
        <begin position="100"/>
        <end position="134"/>
    </location>
</feature>
<keyword evidence="2" id="KW-1133">Transmembrane helix</keyword>